<dbReference type="InterPro" id="IPR004923">
    <property type="entry name" value="FTR1/Fip1/EfeU"/>
</dbReference>
<accession>A0A1W1IGY0</accession>
<gene>
    <name evidence="7" type="ORF">TPAS_1966</name>
</gene>
<comment type="similarity">
    <text evidence="2">Belongs to the oxidase-dependent Fe transporter (OFeT) (TC 9.A.10.1) family.</text>
</comment>
<evidence type="ECO:0000313" key="7">
    <source>
        <dbReference type="EMBL" id="SLM52272.1"/>
    </source>
</evidence>
<proteinExistence type="inferred from homology"/>
<feature type="transmembrane region" description="Helical" evidence="6">
    <location>
        <begin position="41"/>
        <end position="63"/>
    </location>
</feature>
<keyword evidence="8" id="KW-1185">Reference proteome</keyword>
<evidence type="ECO:0000256" key="6">
    <source>
        <dbReference type="SAM" id="Phobius"/>
    </source>
</evidence>
<name>A0A1W1IGY0_9LACT</name>
<dbReference type="Pfam" id="PF03239">
    <property type="entry name" value="FTR1"/>
    <property type="match status" value="1"/>
</dbReference>
<evidence type="ECO:0000256" key="1">
    <source>
        <dbReference type="ARBA" id="ARBA00004141"/>
    </source>
</evidence>
<feature type="transmembrane region" description="Helical" evidence="6">
    <location>
        <begin position="173"/>
        <end position="194"/>
    </location>
</feature>
<feature type="transmembrane region" description="Helical" evidence="6">
    <location>
        <begin position="108"/>
        <end position="128"/>
    </location>
</feature>
<feature type="transmembrane region" description="Helical" evidence="6">
    <location>
        <begin position="6"/>
        <end position="29"/>
    </location>
</feature>
<feature type="transmembrane region" description="Helical" evidence="6">
    <location>
        <begin position="134"/>
        <end position="161"/>
    </location>
</feature>
<evidence type="ECO:0000313" key="8">
    <source>
        <dbReference type="Proteomes" id="UP000195985"/>
    </source>
</evidence>
<evidence type="ECO:0000256" key="5">
    <source>
        <dbReference type="ARBA" id="ARBA00023136"/>
    </source>
</evidence>
<reference evidence="8" key="1">
    <citation type="submission" date="2016-04" db="EMBL/GenBank/DDBJ databases">
        <authorList>
            <person name="Strepis N."/>
        </authorList>
    </citation>
    <scope>NUCLEOTIDE SEQUENCE [LARGE SCALE GENOMIC DNA]</scope>
</reference>
<dbReference type="GO" id="GO:0033573">
    <property type="term" value="C:high-affinity iron permease complex"/>
    <property type="evidence" value="ECO:0007669"/>
    <property type="project" value="InterPro"/>
</dbReference>
<dbReference type="EMBL" id="FWEY01000005">
    <property type="protein sequence ID" value="SLM52272.1"/>
    <property type="molecule type" value="Genomic_DNA"/>
</dbReference>
<evidence type="ECO:0000256" key="2">
    <source>
        <dbReference type="ARBA" id="ARBA00008333"/>
    </source>
</evidence>
<protein>
    <submittedName>
        <fullName evidence="7">Iron permease ftr1/fip1/efeu</fullName>
    </submittedName>
</protein>
<keyword evidence="4 6" id="KW-1133">Transmembrane helix</keyword>
<keyword evidence="3 6" id="KW-0812">Transmembrane</keyword>
<evidence type="ECO:0000256" key="3">
    <source>
        <dbReference type="ARBA" id="ARBA00022692"/>
    </source>
</evidence>
<keyword evidence="5 6" id="KW-0472">Membrane</keyword>
<dbReference type="AlphaFoldDB" id="A0A1W1IGY0"/>
<evidence type="ECO:0000256" key="4">
    <source>
        <dbReference type="ARBA" id="ARBA00022989"/>
    </source>
</evidence>
<feature type="transmembrane region" description="Helical" evidence="6">
    <location>
        <begin position="75"/>
        <end position="96"/>
    </location>
</feature>
<feature type="transmembrane region" description="Helical" evidence="6">
    <location>
        <begin position="248"/>
        <end position="265"/>
    </location>
</feature>
<organism evidence="7 8">
    <name type="scientific">Trichococcus pasteurii</name>
    <dbReference type="NCBI Taxonomy" id="43064"/>
    <lineage>
        <taxon>Bacteria</taxon>
        <taxon>Bacillati</taxon>
        <taxon>Bacillota</taxon>
        <taxon>Bacilli</taxon>
        <taxon>Lactobacillales</taxon>
        <taxon>Carnobacteriaceae</taxon>
        <taxon>Trichococcus</taxon>
    </lineage>
</organism>
<dbReference type="RefSeq" id="WP_218151033.1">
    <property type="nucleotide sequence ID" value="NZ_FONM01000014.1"/>
</dbReference>
<comment type="subcellular location">
    <subcellularLocation>
        <location evidence="1">Membrane</location>
        <topology evidence="1">Multi-pass membrane protein</topology>
    </subcellularLocation>
</comment>
<sequence>MDTFLPAFIMGFREGLEAFLIVSIILQYLRKSKNESLRKYVYYGTIGGIVASLGIGGILYILSKAIDRMDQVAKLWESGASFVALALVTTFIYWMIKHGRNMVSTVESSVSQNLSAFGIASVAFIMVAREGVEVAIFTFAGQYGIAALFAGITAALVLAVLINHSLVKVNLRILFNITLAYLILQAGFLLGYGIHEGLSALGSMNLLSSESPLFIKAFDLSETVLYHKEGLLGLPLYVLFGWYSKPEILQFIMQYLYTGSLFYVWHREINKEASKLNSLAQ</sequence>
<dbReference type="PANTHER" id="PTHR31632">
    <property type="entry name" value="IRON TRANSPORTER FTH1"/>
    <property type="match status" value="1"/>
</dbReference>
<dbReference type="PANTHER" id="PTHR31632:SF2">
    <property type="entry name" value="PLASMA MEMBRANE IRON PERMEASE"/>
    <property type="match status" value="1"/>
</dbReference>
<dbReference type="STRING" id="43064.SAMN04488086_11457"/>
<dbReference type="Proteomes" id="UP000195985">
    <property type="component" value="Unassembled WGS sequence"/>
</dbReference>
<dbReference type="GO" id="GO:0015093">
    <property type="term" value="F:ferrous iron transmembrane transporter activity"/>
    <property type="evidence" value="ECO:0007669"/>
    <property type="project" value="TreeGrafter"/>
</dbReference>